<comment type="caution">
    <text evidence="13">The sequence shown here is derived from an EMBL/GenBank/DDBJ whole genome shotgun (WGS) entry which is preliminary data.</text>
</comment>
<evidence type="ECO:0000313" key="14">
    <source>
        <dbReference type="Proteomes" id="UP000054010"/>
    </source>
</evidence>
<keyword evidence="3" id="KW-1003">Cell membrane</keyword>
<keyword evidence="14" id="KW-1185">Reference proteome</keyword>
<evidence type="ECO:0000256" key="1">
    <source>
        <dbReference type="ARBA" id="ARBA00004651"/>
    </source>
</evidence>
<feature type="transmembrane region" description="Helical" evidence="11">
    <location>
        <begin position="175"/>
        <end position="194"/>
    </location>
</feature>
<dbReference type="GO" id="GO:0005886">
    <property type="term" value="C:plasma membrane"/>
    <property type="evidence" value="ECO:0007669"/>
    <property type="project" value="UniProtKB-SubCell"/>
</dbReference>
<evidence type="ECO:0000256" key="3">
    <source>
        <dbReference type="ARBA" id="ARBA00022475"/>
    </source>
</evidence>
<reference evidence="13 14" key="1">
    <citation type="journal article" date="2011" name="J. Bacteriol.">
        <title>Draft genome sequence of the anoxygenic filamentous phototrophic bacterium Oscillochloris trichoides subsp. DG-6.</title>
        <authorList>
            <person name="Kuznetsov B.B."/>
            <person name="Ivanovsky R.N."/>
            <person name="Keppen O.I."/>
            <person name="Sukhacheva M.V."/>
            <person name="Bumazhkin B.K."/>
            <person name="Patutina E.O."/>
            <person name="Beletsky A.V."/>
            <person name="Mardanov A.V."/>
            <person name="Baslerov R.V."/>
            <person name="Panteleeva A.N."/>
            <person name="Kolganova T.V."/>
            <person name="Ravin N.V."/>
            <person name="Skryabin K.G."/>
        </authorList>
    </citation>
    <scope>NUCLEOTIDE SEQUENCE [LARGE SCALE GENOMIC DNA]</scope>
    <source>
        <strain evidence="13 14">DG-6</strain>
    </source>
</reference>
<evidence type="ECO:0000256" key="8">
    <source>
        <dbReference type="ARBA" id="ARBA00023186"/>
    </source>
</evidence>
<dbReference type="EMBL" id="ADVR01000004">
    <property type="protein sequence ID" value="EFO81846.1"/>
    <property type="molecule type" value="Genomic_DNA"/>
</dbReference>
<keyword evidence="8" id="KW-0143">Chaperone</keyword>
<protein>
    <recommendedName>
        <fullName evidence="12">Membrane insertase YidC/Oxa/ALB C-terminal domain-containing protein</fullName>
    </recommendedName>
</protein>
<dbReference type="PANTHER" id="PTHR12428">
    <property type="entry name" value="OXA1"/>
    <property type="match status" value="1"/>
</dbReference>
<dbReference type="InterPro" id="IPR001708">
    <property type="entry name" value="YidC/ALB3/OXA1/COX18"/>
</dbReference>
<dbReference type="GO" id="GO:0051205">
    <property type="term" value="P:protein insertion into membrane"/>
    <property type="evidence" value="ECO:0007669"/>
    <property type="project" value="TreeGrafter"/>
</dbReference>
<dbReference type="GO" id="GO:0032977">
    <property type="term" value="F:membrane insertase activity"/>
    <property type="evidence" value="ECO:0007669"/>
    <property type="project" value="InterPro"/>
</dbReference>
<evidence type="ECO:0000256" key="11">
    <source>
        <dbReference type="SAM" id="Phobius"/>
    </source>
</evidence>
<evidence type="ECO:0000259" key="12">
    <source>
        <dbReference type="Pfam" id="PF02096"/>
    </source>
</evidence>
<keyword evidence="6 11" id="KW-1133">Transmembrane helix</keyword>
<dbReference type="CDD" id="cd20070">
    <property type="entry name" value="5TM_YidC_Alb3"/>
    <property type="match status" value="1"/>
</dbReference>
<feature type="transmembrane region" description="Helical" evidence="11">
    <location>
        <begin position="34"/>
        <end position="54"/>
    </location>
</feature>
<keyword evidence="5" id="KW-0653">Protein transport</keyword>
<evidence type="ECO:0000256" key="9">
    <source>
        <dbReference type="RuleBase" id="RU003945"/>
    </source>
</evidence>
<dbReference type="InterPro" id="IPR028055">
    <property type="entry name" value="YidC/Oxa/ALB_C"/>
</dbReference>
<dbReference type="GO" id="GO:0015031">
    <property type="term" value="P:protein transport"/>
    <property type="evidence" value="ECO:0007669"/>
    <property type="project" value="UniProtKB-KW"/>
</dbReference>
<evidence type="ECO:0000256" key="6">
    <source>
        <dbReference type="ARBA" id="ARBA00022989"/>
    </source>
</evidence>
<gene>
    <name evidence="13" type="ORF">OSCT_0243</name>
</gene>
<feature type="transmembrane region" description="Helical" evidence="11">
    <location>
        <begin position="7"/>
        <end position="28"/>
    </location>
</feature>
<feature type="transmembrane region" description="Helical" evidence="11">
    <location>
        <begin position="100"/>
        <end position="120"/>
    </location>
</feature>
<evidence type="ECO:0000313" key="13">
    <source>
        <dbReference type="EMBL" id="EFO81846.1"/>
    </source>
</evidence>
<evidence type="ECO:0000256" key="2">
    <source>
        <dbReference type="ARBA" id="ARBA00022448"/>
    </source>
</evidence>
<feature type="compositionally biased region" description="Low complexity" evidence="10">
    <location>
        <begin position="306"/>
        <end position="318"/>
    </location>
</feature>
<feature type="domain" description="Membrane insertase YidC/Oxa/ALB C-terminal" evidence="12">
    <location>
        <begin position="35"/>
        <end position="246"/>
    </location>
</feature>
<keyword evidence="4 9" id="KW-0812">Transmembrane</keyword>
<keyword evidence="2" id="KW-0813">Transport</keyword>
<dbReference type="NCBIfam" id="TIGR03592">
    <property type="entry name" value="yidC_oxa1_cterm"/>
    <property type="match status" value="1"/>
</dbReference>
<comment type="similarity">
    <text evidence="9">Belongs to the OXA1/ALB3/YidC family.</text>
</comment>
<dbReference type="PANTHER" id="PTHR12428:SF65">
    <property type="entry name" value="CYTOCHROME C OXIDASE ASSEMBLY PROTEIN COX18, MITOCHONDRIAL"/>
    <property type="match status" value="1"/>
</dbReference>
<evidence type="ECO:0000256" key="7">
    <source>
        <dbReference type="ARBA" id="ARBA00023136"/>
    </source>
</evidence>
<feature type="transmembrane region" description="Helical" evidence="11">
    <location>
        <begin position="215"/>
        <end position="234"/>
    </location>
</feature>
<comment type="subcellular location">
    <subcellularLocation>
        <location evidence="1">Cell membrane</location>
        <topology evidence="1">Multi-pass membrane protein</topology>
    </subcellularLocation>
    <subcellularLocation>
        <location evidence="9">Membrane</location>
        <topology evidence="9">Multi-pass membrane protein</topology>
    </subcellularLocation>
</comment>
<sequence>MLREEAFIMGQIWGGFVGLLEQILLWFSTTTGSVALGIVIFTICARLIILPLTLSSLRSSRQMQQIQPLIKELQRKYGKDQQKLQEETLKLYRDYKINPVGGCLPVLLQLPIFFGVYQAVYHLMVVEQRVNLSAGAKAAMENPDVVALFSEKLFGIIDLGRTAFGPHGSGFAEPIYFVLPILSILLQVLQTVMATPRVQDPQQKAMTQAMMFMPLVFGYIAFTFPSGAVLYWVVSSLVGVVQQYFTSGWGSLANYLKFLPVDSGPGAATQMVPAIATAPSSSGDVTPLSDAAKHADFWTVMRPLTETESPSKSTSSQSESDDTTDEAIEAARSQGRSQPNPRRPRRRR</sequence>
<feature type="compositionally biased region" description="Acidic residues" evidence="10">
    <location>
        <begin position="319"/>
        <end position="328"/>
    </location>
</feature>
<feature type="region of interest" description="Disordered" evidence="10">
    <location>
        <begin position="302"/>
        <end position="348"/>
    </location>
</feature>
<proteinExistence type="inferred from homology"/>
<dbReference type="InterPro" id="IPR047196">
    <property type="entry name" value="YidC_ALB_C"/>
</dbReference>
<accession>E1IA92</accession>
<dbReference type="Pfam" id="PF02096">
    <property type="entry name" value="60KD_IMP"/>
    <property type="match status" value="1"/>
</dbReference>
<evidence type="ECO:0000256" key="5">
    <source>
        <dbReference type="ARBA" id="ARBA00022927"/>
    </source>
</evidence>
<dbReference type="HOGENOM" id="CLU_036138_1_0_0"/>
<dbReference type="eggNOG" id="COG0706">
    <property type="taxonomic scope" value="Bacteria"/>
</dbReference>
<dbReference type="STRING" id="765420.OSCT_0243"/>
<dbReference type="Proteomes" id="UP000054010">
    <property type="component" value="Unassembled WGS sequence"/>
</dbReference>
<evidence type="ECO:0000256" key="10">
    <source>
        <dbReference type="SAM" id="MobiDB-lite"/>
    </source>
</evidence>
<name>E1IA92_9CHLR</name>
<keyword evidence="7 11" id="KW-0472">Membrane</keyword>
<dbReference type="AlphaFoldDB" id="E1IA92"/>
<evidence type="ECO:0000256" key="4">
    <source>
        <dbReference type="ARBA" id="ARBA00022692"/>
    </source>
</evidence>
<organism evidence="13 14">
    <name type="scientific">Oscillochloris trichoides DG-6</name>
    <dbReference type="NCBI Taxonomy" id="765420"/>
    <lineage>
        <taxon>Bacteria</taxon>
        <taxon>Bacillati</taxon>
        <taxon>Chloroflexota</taxon>
        <taxon>Chloroflexia</taxon>
        <taxon>Chloroflexales</taxon>
        <taxon>Chloroflexineae</taxon>
        <taxon>Oscillochloridaceae</taxon>
        <taxon>Oscillochloris</taxon>
    </lineage>
</organism>